<dbReference type="Proteomes" id="UP000028924">
    <property type="component" value="Unassembled WGS sequence"/>
</dbReference>
<evidence type="ECO:0000313" key="7">
    <source>
        <dbReference type="EMBL" id="KFM25127.1"/>
    </source>
</evidence>
<name>A0A087SHC3_AUXPR</name>
<accession>A0A087SHC3</accession>
<dbReference type="Pfam" id="PF12171">
    <property type="entry name" value="zf-C2H2_jaz"/>
    <property type="match status" value="1"/>
</dbReference>
<dbReference type="AlphaFoldDB" id="A0A087SHC3"/>
<evidence type="ECO:0000256" key="3">
    <source>
        <dbReference type="ARBA" id="ARBA00022771"/>
    </source>
</evidence>
<feature type="domain" description="C2H2-type" evidence="6">
    <location>
        <begin position="16"/>
        <end position="37"/>
    </location>
</feature>
<evidence type="ECO:0000256" key="5">
    <source>
        <dbReference type="ARBA" id="ARBA00023242"/>
    </source>
</evidence>
<dbReference type="GeneID" id="23613397"/>
<dbReference type="PANTHER" id="PTHR23215:SF0">
    <property type="entry name" value="BUB3-INTERACTING AND GLEBS MOTIF-CONTAINING PROTEIN ZNF207"/>
    <property type="match status" value="1"/>
</dbReference>
<reference evidence="7 8" key="1">
    <citation type="journal article" date="2014" name="BMC Genomics">
        <title>Oil accumulation mechanisms of the oleaginous microalga Chlorella protothecoides revealed through its genome, transcriptomes, and proteomes.</title>
        <authorList>
            <person name="Gao C."/>
            <person name="Wang Y."/>
            <person name="Shen Y."/>
            <person name="Yan D."/>
            <person name="He X."/>
            <person name="Dai J."/>
            <person name="Wu Q."/>
        </authorList>
    </citation>
    <scope>NUCLEOTIDE SEQUENCE [LARGE SCALE GENOMIC DNA]</scope>
    <source>
        <strain evidence="7 8">0710</strain>
    </source>
</reference>
<dbReference type="GO" id="GO:0008270">
    <property type="term" value="F:zinc ion binding"/>
    <property type="evidence" value="ECO:0007669"/>
    <property type="project" value="UniProtKB-KW"/>
</dbReference>
<evidence type="ECO:0000313" key="8">
    <source>
        <dbReference type="Proteomes" id="UP000028924"/>
    </source>
</evidence>
<evidence type="ECO:0000256" key="2">
    <source>
        <dbReference type="ARBA" id="ARBA00022723"/>
    </source>
</evidence>
<dbReference type="InterPro" id="IPR013087">
    <property type="entry name" value="Znf_C2H2_type"/>
</dbReference>
<dbReference type="EMBL" id="KL662111">
    <property type="protein sequence ID" value="KFM25127.1"/>
    <property type="molecule type" value="Genomic_DNA"/>
</dbReference>
<sequence length="105" mass="11872">MVRKRRRQEEDVKPWCFYCDREFQDEATLITHQKSKHFKCETCHKRLVTVRALAVHSLQVMKPWQGGGCQGVTVEGLGVKLEPCCSPCSPVNASTAMADLLRAPL</sequence>
<dbReference type="RefSeq" id="XP_011398015.1">
    <property type="nucleotide sequence ID" value="XM_011399713.1"/>
</dbReference>
<protein>
    <submittedName>
        <fullName evidence="7">Zinc finger protein 207</fullName>
    </submittedName>
</protein>
<comment type="subcellular location">
    <subcellularLocation>
        <location evidence="1">Nucleus</location>
    </subcellularLocation>
</comment>
<keyword evidence="3" id="KW-0863">Zinc-finger</keyword>
<dbReference type="eggNOG" id="KOG2893">
    <property type="taxonomic scope" value="Eukaryota"/>
</dbReference>
<dbReference type="KEGG" id="apro:F751_2006"/>
<evidence type="ECO:0000256" key="4">
    <source>
        <dbReference type="ARBA" id="ARBA00022833"/>
    </source>
</evidence>
<dbReference type="STRING" id="3075.A0A087SHC3"/>
<gene>
    <name evidence="7" type="ORF">F751_2006</name>
</gene>
<keyword evidence="8" id="KW-1185">Reference proteome</keyword>
<keyword evidence="4" id="KW-0862">Zinc</keyword>
<dbReference type="GO" id="GO:0005634">
    <property type="term" value="C:nucleus"/>
    <property type="evidence" value="ECO:0007669"/>
    <property type="project" value="UniProtKB-SubCell"/>
</dbReference>
<dbReference type="OrthoDB" id="1306014at2759"/>
<dbReference type="PROSITE" id="PS00028">
    <property type="entry name" value="ZINC_FINGER_C2H2_1"/>
    <property type="match status" value="1"/>
</dbReference>
<dbReference type="SUPFAM" id="SSF57667">
    <property type="entry name" value="beta-beta-alpha zinc fingers"/>
    <property type="match status" value="1"/>
</dbReference>
<dbReference type="CDD" id="cd20908">
    <property type="entry name" value="SUF4-like"/>
    <property type="match status" value="1"/>
</dbReference>
<evidence type="ECO:0000256" key="1">
    <source>
        <dbReference type="ARBA" id="ARBA00004123"/>
    </source>
</evidence>
<dbReference type="Gene3D" id="3.30.160.60">
    <property type="entry name" value="Classic Zinc Finger"/>
    <property type="match status" value="1"/>
</dbReference>
<evidence type="ECO:0000259" key="6">
    <source>
        <dbReference type="PROSITE" id="PS00028"/>
    </source>
</evidence>
<dbReference type="InterPro" id="IPR022755">
    <property type="entry name" value="Znf_C2H2_jaz"/>
</dbReference>
<dbReference type="InterPro" id="IPR036236">
    <property type="entry name" value="Znf_C2H2_sf"/>
</dbReference>
<keyword evidence="2" id="KW-0479">Metal-binding</keyword>
<keyword evidence="5" id="KW-0539">Nucleus</keyword>
<dbReference type="PANTHER" id="PTHR23215">
    <property type="entry name" value="ZINC FINGER PROTEIN 207"/>
    <property type="match status" value="1"/>
</dbReference>
<organism evidence="7 8">
    <name type="scientific">Auxenochlorella protothecoides</name>
    <name type="common">Green microalga</name>
    <name type="synonym">Chlorella protothecoides</name>
    <dbReference type="NCBI Taxonomy" id="3075"/>
    <lineage>
        <taxon>Eukaryota</taxon>
        <taxon>Viridiplantae</taxon>
        <taxon>Chlorophyta</taxon>
        <taxon>core chlorophytes</taxon>
        <taxon>Trebouxiophyceae</taxon>
        <taxon>Chlorellales</taxon>
        <taxon>Chlorellaceae</taxon>
        <taxon>Auxenochlorella</taxon>
    </lineage>
</organism>
<proteinExistence type="predicted"/>